<organism evidence="2">
    <name type="scientific">Sesamum calycinum</name>
    <dbReference type="NCBI Taxonomy" id="2727403"/>
    <lineage>
        <taxon>Eukaryota</taxon>
        <taxon>Viridiplantae</taxon>
        <taxon>Streptophyta</taxon>
        <taxon>Embryophyta</taxon>
        <taxon>Tracheophyta</taxon>
        <taxon>Spermatophyta</taxon>
        <taxon>Magnoliopsida</taxon>
        <taxon>eudicotyledons</taxon>
        <taxon>Gunneridae</taxon>
        <taxon>Pentapetalae</taxon>
        <taxon>asterids</taxon>
        <taxon>lamiids</taxon>
        <taxon>Lamiales</taxon>
        <taxon>Pedaliaceae</taxon>
        <taxon>Sesamum</taxon>
    </lineage>
</organism>
<comment type="caution">
    <text evidence="2">The sequence shown here is derived from an EMBL/GenBank/DDBJ whole genome shotgun (WGS) entry which is preliminary data.</text>
</comment>
<evidence type="ECO:0000256" key="1">
    <source>
        <dbReference type="SAM" id="MobiDB-lite"/>
    </source>
</evidence>
<feature type="region of interest" description="Disordered" evidence="1">
    <location>
        <begin position="29"/>
        <end position="50"/>
    </location>
</feature>
<protein>
    <submittedName>
        <fullName evidence="2">Protein PAT12</fullName>
    </submittedName>
</protein>
<reference evidence="2" key="2">
    <citation type="journal article" date="2024" name="Plant">
        <title>Genomic evolution and insights into agronomic trait innovations of Sesamum species.</title>
        <authorList>
            <person name="Miao H."/>
            <person name="Wang L."/>
            <person name="Qu L."/>
            <person name="Liu H."/>
            <person name="Sun Y."/>
            <person name="Le M."/>
            <person name="Wang Q."/>
            <person name="Wei S."/>
            <person name="Zheng Y."/>
            <person name="Lin W."/>
            <person name="Duan Y."/>
            <person name="Cao H."/>
            <person name="Xiong S."/>
            <person name="Wang X."/>
            <person name="Wei L."/>
            <person name="Li C."/>
            <person name="Ma Q."/>
            <person name="Ju M."/>
            <person name="Zhao R."/>
            <person name="Li G."/>
            <person name="Mu C."/>
            <person name="Tian Q."/>
            <person name="Mei H."/>
            <person name="Zhang T."/>
            <person name="Gao T."/>
            <person name="Zhang H."/>
        </authorList>
    </citation>
    <scope>NUCLEOTIDE SEQUENCE</scope>
    <source>
        <strain evidence="2">KEN8</strain>
    </source>
</reference>
<sequence length="193" mass="21101">MDGYGGGEVRRIRPGFRILGRLVQIRQMSHQHEEKASRMPRSGSGQALPDAAGTCQAPMALWRAWLTGLLFKKRTEAPNRAGDVLGSLSDIDDLSSTFSKLNKVASEPTSAGVNRGWGSRESSSAAELAQDADFTNWFDQRAFDAEVHESKKWSSHPYASPPPFYGNQFVQQNVVYLSNSSSITHQAAAKATS</sequence>
<dbReference type="AlphaFoldDB" id="A0AAW2ME03"/>
<gene>
    <name evidence="2" type="ORF">Scaly_2295800</name>
</gene>
<name>A0AAW2ME03_9LAMI</name>
<evidence type="ECO:0000313" key="2">
    <source>
        <dbReference type="EMBL" id="KAL0328632.1"/>
    </source>
</evidence>
<dbReference type="EMBL" id="JACGWM010000014">
    <property type="protein sequence ID" value="KAL0328632.1"/>
    <property type="molecule type" value="Genomic_DNA"/>
</dbReference>
<reference evidence="2" key="1">
    <citation type="submission" date="2020-06" db="EMBL/GenBank/DDBJ databases">
        <authorList>
            <person name="Li T."/>
            <person name="Hu X."/>
            <person name="Zhang T."/>
            <person name="Song X."/>
            <person name="Zhang H."/>
            <person name="Dai N."/>
            <person name="Sheng W."/>
            <person name="Hou X."/>
            <person name="Wei L."/>
        </authorList>
    </citation>
    <scope>NUCLEOTIDE SEQUENCE</scope>
    <source>
        <strain evidence="2">KEN8</strain>
        <tissue evidence="2">Leaf</tissue>
    </source>
</reference>
<proteinExistence type="predicted"/>
<accession>A0AAW2ME03</accession>